<proteinExistence type="predicted"/>
<evidence type="ECO:0000313" key="1">
    <source>
        <dbReference type="EMBL" id="DAF46397.1"/>
    </source>
</evidence>
<sequence length="127" mass="13729">MASFRTAYLQREVYLDAAVVGDCKVGDFVVFTAETATVQQYIKKAAAADVTAANAAAGKLYIVAQSDQTIGYGHVPVENRDYRYDPKVAQTKATAPTAKTDPWKHVALYKVINFDDVIPAADGSDHS</sequence>
<reference evidence="1" key="1">
    <citation type="journal article" date="2021" name="Proc. Natl. Acad. Sci. U.S.A.">
        <title>A Catalog of Tens of Thousands of Viruses from Human Metagenomes Reveals Hidden Associations with Chronic Diseases.</title>
        <authorList>
            <person name="Tisza M.J."/>
            <person name="Buck C.B."/>
        </authorList>
    </citation>
    <scope>NUCLEOTIDE SEQUENCE</scope>
    <source>
        <strain evidence="1">CtsUe5</strain>
    </source>
</reference>
<protein>
    <submittedName>
        <fullName evidence="1">Uncharacterized protein</fullName>
    </submittedName>
</protein>
<name>A0A8S5S5T1_9CAUD</name>
<organism evidence="1">
    <name type="scientific">Podoviridae sp. ctsUe5</name>
    <dbReference type="NCBI Taxonomy" id="2827750"/>
    <lineage>
        <taxon>Viruses</taxon>
        <taxon>Duplodnaviria</taxon>
        <taxon>Heunggongvirae</taxon>
        <taxon>Uroviricota</taxon>
        <taxon>Caudoviricetes</taxon>
    </lineage>
</organism>
<accession>A0A8S5S5T1</accession>
<dbReference type="EMBL" id="BK032536">
    <property type="protein sequence ID" value="DAF46397.1"/>
    <property type="molecule type" value="Genomic_DNA"/>
</dbReference>